<dbReference type="InterPro" id="IPR001128">
    <property type="entry name" value="Cyt_P450"/>
</dbReference>
<gene>
    <name evidence="15" type="ORF">PAHAL_8G260600</name>
</gene>
<accession>A0A2S3IFP5</accession>
<dbReference type="Pfam" id="PF00067">
    <property type="entry name" value="p450"/>
    <property type="match status" value="1"/>
</dbReference>
<keyword evidence="11 14" id="KW-0503">Monooxygenase</keyword>
<feature type="binding site" description="axial binding residue" evidence="13">
    <location>
        <position position="452"/>
    </location>
    <ligand>
        <name>heme</name>
        <dbReference type="ChEBI" id="CHEBI:30413"/>
    </ligand>
    <ligandPart>
        <name>Fe</name>
        <dbReference type="ChEBI" id="CHEBI:18248"/>
    </ligandPart>
</feature>
<dbReference type="GO" id="GO:0020037">
    <property type="term" value="F:heme binding"/>
    <property type="evidence" value="ECO:0007669"/>
    <property type="project" value="InterPro"/>
</dbReference>
<dbReference type="PRINTS" id="PR00385">
    <property type="entry name" value="P450"/>
</dbReference>
<dbReference type="EMBL" id="CM008053">
    <property type="protein sequence ID" value="PAN43729.1"/>
    <property type="molecule type" value="Genomic_DNA"/>
</dbReference>
<evidence type="ECO:0000256" key="1">
    <source>
        <dbReference type="ARBA" id="ARBA00001971"/>
    </source>
</evidence>
<evidence type="ECO:0000256" key="12">
    <source>
        <dbReference type="ARBA" id="ARBA00023136"/>
    </source>
</evidence>
<dbReference type="GO" id="GO:0016020">
    <property type="term" value="C:membrane"/>
    <property type="evidence" value="ECO:0007669"/>
    <property type="project" value="UniProtKB-SubCell"/>
</dbReference>
<dbReference type="AlphaFoldDB" id="A0A2S3IFP5"/>
<dbReference type="InterPro" id="IPR002401">
    <property type="entry name" value="Cyt_P450_E_grp-I"/>
</dbReference>
<protein>
    <submittedName>
        <fullName evidence="15">Uncharacterized protein</fullName>
    </submittedName>
</protein>
<dbReference type="GO" id="GO:0004497">
    <property type="term" value="F:monooxygenase activity"/>
    <property type="evidence" value="ECO:0007669"/>
    <property type="project" value="UniProtKB-KW"/>
</dbReference>
<organism evidence="15">
    <name type="scientific">Panicum hallii</name>
    <dbReference type="NCBI Taxonomy" id="206008"/>
    <lineage>
        <taxon>Eukaryota</taxon>
        <taxon>Viridiplantae</taxon>
        <taxon>Streptophyta</taxon>
        <taxon>Embryophyta</taxon>
        <taxon>Tracheophyta</taxon>
        <taxon>Spermatophyta</taxon>
        <taxon>Magnoliopsida</taxon>
        <taxon>Liliopsida</taxon>
        <taxon>Poales</taxon>
        <taxon>Poaceae</taxon>
        <taxon>PACMAD clade</taxon>
        <taxon>Panicoideae</taxon>
        <taxon>Panicodae</taxon>
        <taxon>Paniceae</taxon>
        <taxon>Panicinae</taxon>
        <taxon>Panicum</taxon>
        <taxon>Panicum sect. Panicum</taxon>
    </lineage>
</organism>
<evidence type="ECO:0000256" key="9">
    <source>
        <dbReference type="ARBA" id="ARBA00023002"/>
    </source>
</evidence>
<evidence type="ECO:0000256" key="3">
    <source>
        <dbReference type="ARBA" id="ARBA00005179"/>
    </source>
</evidence>
<evidence type="ECO:0000256" key="10">
    <source>
        <dbReference type="ARBA" id="ARBA00023004"/>
    </source>
</evidence>
<dbReference type="PRINTS" id="PR00463">
    <property type="entry name" value="EP450I"/>
</dbReference>
<dbReference type="CDD" id="cd11072">
    <property type="entry name" value="CYP71-like"/>
    <property type="match status" value="1"/>
</dbReference>
<comment type="pathway">
    <text evidence="3">Secondary metabolite biosynthesis.</text>
</comment>
<comment type="cofactor">
    <cofactor evidence="1 13">
        <name>heme</name>
        <dbReference type="ChEBI" id="CHEBI:30413"/>
    </cofactor>
</comment>
<name>A0A2S3IFP5_9POAL</name>
<keyword evidence="10 13" id="KW-0408">Iron</keyword>
<keyword evidence="8" id="KW-1133">Transmembrane helix</keyword>
<dbReference type="Gene3D" id="1.10.630.10">
    <property type="entry name" value="Cytochrome P450"/>
    <property type="match status" value="1"/>
</dbReference>
<dbReference type="PANTHER" id="PTHR47955">
    <property type="entry name" value="CYTOCHROME P450 FAMILY 71 PROTEIN"/>
    <property type="match status" value="1"/>
</dbReference>
<evidence type="ECO:0000256" key="2">
    <source>
        <dbReference type="ARBA" id="ARBA00004370"/>
    </source>
</evidence>
<dbReference type="InterPro" id="IPR017972">
    <property type="entry name" value="Cyt_P450_CS"/>
</dbReference>
<dbReference type="SUPFAM" id="SSF48264">
    <property type="entry name" value="Cytochrome P450"/>
    <property type="match status" value="1"/>
</dbReference>
<dbReference type="GO" id="GO:0016705">
    <property type="term" value="F:oxidoreductase activity, acting on paired donors, with incorporation or reduction of molecular oxygen"/>
    <property type="evidence" value="ECO:0007669"/>
    <property type="project" value="InterPro"/>
</dbReference>
<comment type="similarity">
    <text evidence="4 14">Belongs to the cytochrome P450 family.</text>
</comment>
<dbReference type="Proteomes" id="UP000243499">
    <property type="component" value="Chromosome 8"/>
</dbReference>
<evidence type="ECO:0000313" key="15">
    <source>
        <dbReference type="EMBL" id="PAN43729.1"/>
    </source>
</evidence>
<evidence type="ECO:0000256" key="4">
    <source>
        <dbReference type="ARBA" id="ARBA00010617"/>
    </source>
</evidence>
<evidence type="ECO:0000256" key="11">
    <source>
        <dbReference type="ARBA" id="ARBA00023033"/>
    </source>
</evidence>
<sequence>MAQVLAQLYEHEHASPQSLVLVFLLFLVAMRLATPRSRAEKLLSKLPSPLFRLPVIGHLHLVGPLPHRSLRDLARWHGPDVMLLRLGAVPTLVVSSPRAAKAVLRTHDHVFASRPRSAVADVLFYGSTDVAFAPYGEYWRQTRKVVTTHLLTPRKVRCSRAAREQEVRLALARVRDAAAARTAVDLSELFSFFANDVVCQAVTGRLPREQGRNKLFRDLLETNAKLLGGFNLDDYFPSLAGLNVVSAKAVKHRKRWDNLLDSLIDKHVRKTVNDEHEEDFIDVLLSVQQEYSLTRDNIKAILMDMFEAGTDTTYIALDFAMAELMRNPKTMAKLQAEVRRCASKGKEIVTEEDLSSMSYLKAVMKESMRLHAPGPLLIPHFSMAECDVEGYTIPSGTRVILNVWALGRDPTCWESAEEFMPERFMEEAMDAASDLQGNDFRLLPFGSGRRMCPGINFTTATFETILANLIYHFNWELPPGTTGIDMTESYGMDVHRKEKLLLVPCAAQDV</sequence>
<evidence type="ECO:0000256" key="8">
    <source>
        <dbReference type="ARBA" id="ARBA00022989"/>
    </source>
</evidence>
<proteinExistence type="inferred from homology"/>
<dbReference type="PROSITE" id="PS00086">
    <property type="entry name" value="CYTOCHROME_P450"/>
    <property type="match status" value="1"/>
</dbReference>
<dbReference type="GO" id="GO:0005506">
    <property type="term" value="F:iron ion binding"/>
    <property type="evidence" value="ECO:0007669"/>
    <property type="project" value="InterPro"/>
</dbReference>
<keyword evidence="12" id="KW-0472">Membrane</keyword>
<keyword evidence="7 13" id="KW-0479">Metal-binding</keyword>
<evidence type="ECO:0000256" key="5">
    <source>
        <dbReference type="ARBA" id="ARBA00022617"/>
    </source>
</evidence>
<keyword evidence="6" id="KW-0812">Transmembrane</keyword>
<dbReference type="PANTHER" id="PTHR47955:SF14">
    <property type="entry name" value="OS01G0543600 PROTEIN"/>
    <property type="match status" value="1"/>
</dbReference>
<evidence type="ECO:0000256" key="13">
    <source>
        <dbReference type="PIRSR" id="PIRSR602401-1"/>
    </source>
</evidence>
<dbReference type="InterPro" id="IPR036396">
    <property type="entry name" value="Cyt_P450_sf"/>
</dbReference>
<evidence type="ECO:0000256" key="6">
    <source>
        <dbReference type="ARBA" id="ARBA00022692"/>
    </source>
</evidence>
<dbReference type="Gramene" id="PAN43729">
    <property type="protein sequence ID" value="PAN43729"/>
    <property type="gene ID" value="PAHAL_8G260600"/>
</dbReference>
<evidence type="ECO:0000256" key="7">
    <source>
        <dbReference type="ARBA" id="ARBA00022723"/>
    </source>
</evidence>
<reference evidence="15" key="1">
    <citation type="submission" date="2018-04" db="EMBL/GenBank/DDBJ databases">
        <title>WGS assembly of Panicum hallii.</title>
        <authorList>
            <person name="Lovell J."/>
            <person name="Jenkins J."/>
            <person name="Lowry D."/>
            <person name="Mamidi S."/>
            <person name="Sreedasyam A."/>
            <person name="Weng X."/>
            <person name="Barry K."/>
            <person name="Bonette J."/>
            <person name="Campitelli B."/>
            <person name="Daum C."/>
            <person name="Gordon S."/>
            <person name="Gould B."/>
            <person name="Lipzen A."/>
            <person name="Macqueen A."/>
            <person name="Palacio-Mejia J."/>
            <person name="Plott C."/>
            <person name="Shakirov E."/>
            <person name="Shu S."/>
            <person name="Yoshinaga Y."/>
            <person name="Zane M."/>
            <person name="Rokhsar D."/>
            <person name="Grimwood J."/>
            <person name="Schmutz J."/>
            <person name="Juenger T."/>
        </authorList>
    </citation>
    <scope>NUCLEOTIDE SEQUENCE [LARGE SCALE GENOMIC DNA]</scope>
    <source>
        <strain evidence="15">FIL2</strain>
    </source>
</reference>
<comment type="subcellular location">
    <subcellularLocation>
        <location evidence="2">Membrane</location>
    </subcellularLocation>
</comment>
<evidence type="ECO:0000256" key="14">
    <source>
        <dbReference type="RuleBase" id="RU000461"/>
    </source>
</evidence>
<dbReference type="FunFam" id="1.10.630.10:FF:000055">
    <property type="entry name" value="Cytochrome P450 71A26"/>
    <property type="match status" value="1"/>
</dbReference>
<keyword evidence="5 13" id="KW-0349">Heme</keyword>
<keyword evidence="9 14" id="KW-0560">Oxidoreductase</keyword>